<name>A0A5J9WVT2_9POAL</name>
<dbReference type="Gramene" id="TVU51785">
    <property type="protein sequence ID" value="TVU51785"/>
    <property type="gene ID" value="EJB05_03229"/>
</dbReference>
<sequence length="116" mass="13121">MEEEPLVDLGLEEKNGTAPPAWYDAPDIEPSYRHYLLTKMYGTSMEARSAAGNNDQEEVKEAEIEEEEDLKEAQMGAGLPMENAEGAICPEHINERPDSDFKRRLIQVLVKEADRE</sequence>
<protein>
    <submittedName>
        <fullName evidence="2">Uncharacterized protein</fullName>
    </submittedName>
</protein>
<dbReference type="Proteomes" id="UP000324897">
    <property type="component" value="Chromosome 6"/>
</dbReference>
<dbReference type="AlphaFoldDB" id="A0A5J9WVT2"/>
<feature type="region of interest" description="Disordered" evidence="1">
    <location>
        <begin position="47"/>
        <end position="72"/>
    </location>
</feature>
<evidence type="ECO:0000256" key="1">
    <source>
        <dbReference type="SAM" id="MobiDB-lite"/>
    </source>
</evidence>
<gene>
    <name evidence="2" type="ORF">EJB05_03229</name>
</gene>
<proteinExistence type="predicted"/>
<dbReference type="EMBL" id="RWGY01000002">
    <property type="protein sequence ID" value="TVU51785.1"/>
    <property type="molecule type" value="Genomic_DNA"/>
</dbReference>
<feature type="region of interest" description="Disordered" evidence="1">
    <location>
        <begin position="1"/>
        <end position="22"/>
    </location>
</feature>
<comment type="caution">
    <text evidence="2">The sequence shown here is derived from an EMBL/GenBank/DDBJ whole genome shotgun (WGS) entry which is preliminary data.</text>
</comment>
<evidence type="ECO:0000313" key="3">
    <source>
        <dbReference type="Proteomes" id="UP000324897"/>
    </source>
</evidence>
<evidence type="ECO:0000313" key="2">
    <source>
        <dbReference type="EMBL" id="TVU51785.1"/>
    </source>
</evidence>
<reference evidence="2 3" key="1">
    <citation type="journal article" date="2019" name="Sci. Rep.">
        <title>A high-quality genome of Eragrostis curvula grass provides insights into Poaceae evolution and supports new strategies to enhance forage quality.</title>
        <authorList>
            <person name="Carballo J."/>
            <person name="Santos B.A.C.M."/>
            <person name="Zappacosta D."/>
            <person name="Garbus I."/>
            <person name="Selva J.P."/>
            <person name="Gallo C.A."/>
            <person name="Diaz A."/>
            <person name="Albertini E."/>
            <person name="Caccamo M."/>
            <person name="Echenique V."/>
        </authorList>
    </citation>
    <scope>NUCLEOTIDE SEQUENCE [LARGE SCALE GENOMIC DNA]</scope>
    <source>
        <strain evidence="3">cv. Victoria</strain>
        <tissue evidence="2">Leaf</tissue>
    </source>
</reference>
<accession>A0A5J9WVT2</accession>
<organism evidence="2 3">
    <name type="scientific">Eragrostis curvula</name>
    <name type="common">weeping love grass</name>
    <dbReference type="NCBI Taxonomy" id="38414"/>
    <lineage>
        <taxon>Eukaryota</taxon>
        <taxon>Viridiplantae</taxon>
        <taxon>Streptophyta</taxon>
        <taxon>Embryophyta</taxon>
        <taxon>Tracheophyta</taxon>
        <taxon>Spermatophyta</taxon>
        <taxon>Magnoliopsida</taxon>
        <taxon>Liliopsida</taxon>
        <taxon>Poales</taxon>
        <taxon>Poaceae</taxon>
        <taxon>PACMAD clade</taxon>
        <taxon>Chloridoideae</taxon>
        <taxon>Eragrostideae</taxon>
        <taxon>Eragrostidinae</taxon>
        <taxon>Eragrostis</taxon>
    </lineage>
</organism>
<dbReference type="OrthoDB" id="298344at2759"/>
<feature type="non-terminal residue" evidence="2">
    <location>
        <position position="1"/>
    </location>
</feature>
<keyword evidence="3" id="KW-1185">Reference proteome</keyword>